<reference evidence="10 11" key="1">
    <citation type="submission" date="2019-04" db="EMBL/GenBank/DDBJ databases">
        <title>Friends and foes A comparative genomics study of 23 Aspergillus species from section Flavi.</title>
        <authorList>
            <consortium name="DOE Joint Genome Institute"/>
            <person name="Kjaerbolling I."/>
            <person name="Vesth T."/>
            <person name="Frisvad J.C."/>
            <person name="Nybo J.L."/>
            <person name="Theobald S."/>
            <person name="Kildgaard S."/>
            <person name="Isbrandt T."/>
            <person name="Kuo A."/>
            <person name="Sato A."/>
            <person name="Lyhne E.K."/>
            <person name="Kogle M.E."/>
            <person name="Wiebenga A."/>
            <person name="Kun R.S."/>
            <person name="Lubbers R.J."/>
            <person name="Makela M.R."/>
            <person name="Barry K."/>
            <person name="Chovatia M."/>
            <person name="Clum A."/>
            <person name="Daum C."/>
            <person name="Haridas S."/>
            <person name="He G."/>
            <person name="LaButti K."/>
            <person name="Lipzen A."/>
            <person name="Mondo S."/>
            <person name="Riley R."/>
            <person name="Salamov A."/>
            <person name="Simmons B.A."/>
            <person name="Magnuson J.K."/>
            <person name="Henrissat B."/>
            <person name="Mortensen U.H."/>
            <person name="Larsen T.O."/>
            <person name="Devries R.P."/>
            <person name="Grigoriev I.V."/>
            <person name="Machida M."/>
            <person name="Baker S.E."/>
            <person name="Andersen M.R."/>
        </authorList>
    </citation>
    <scope>NUCLEOTIDE SEQUENCE [LARGE SCALE GENOMIC DNA]</scope>
    <source>
        <strain evidence="10 11">CBS 151.66</strain>
    </source>
</reference>
<dbReference type="PANTHER" id="PTHR43791">
    <property type="entry name" value="PERMEASE-RELATED"/>
    <property type="match status" value="1"/>
</dbReference>
<feature type="transmembrane region" description="Helical" evidence="8">
    <location>
        <begin position="368"/>
        <end position="388"/>
    </location>
</feature>
<feature type="transmembrane region" description="Helical" evidence="8">
    <location>
        <begin position="275"/>
        <end position="304"/>
    </location>
</feature>
<proteinExistence type="inferred from homology"/>
<feature type="domain" description="Major facilitator superfamily (MFS) profile" evidence="9">
    <location>
        <begin position="47"/>
        <end position="460"/>
    </location>
</feature>
<dbReference type="OrthoDB" id="6730379at2759"/>
<dbReference type="Proteomes" id="UP000326565">
    <property type="component" value="Unassembled WGS sequence"/>
</dbReference>
<feature type="transmembrane region" description="Helical" evidence="8">
    <location>
        <begin position="400"/>
        <end position="420"/>
    </location>
</feature>
<dbReference type="PANTHER" id="PTHR43791:SF103">
    <property type="entry name" value="MAJOR FACILITATOR SUPERFAMILY (MFS) PROFILE DOMAIN-CONTAINING PROTEIN-RELATED"/>
    <property type="match status" value="1"/>
</dbReference>
<keyword evidence="4 8" id="KW-1133">Transmembrane helix</keyword>
<evidence type="ECO:0000256" key="1">
    <source>
        <dbReference type="ARBA" id="ARBA00004141"/>
    </source>
</evidence>
<sequence length="503" mass="56622">MALLYANSLKSEDQRSLPKGANESVNERQPLTAMEEKAIIRRVDLCLLPLMFVSYLLQYLDKTAMSYTSILGLLTGTHMDTNGYSWASSAFYFGYMVASYPVSLGFVKFPIGKYLSTMMILWAIILTCHAAASNFAGVTSLRVLLGVFESAISPGFVIVVGMWYTPSEHALRSCLWFSGNGVAAIFGGVLSYAIGHVHDRLGPWQWLFIIFGLITLVWSIFLFFTLPDSPLNAKFLSPSQRGPAYRRAQACQQTYQSREWKKDQFIEALIDPKTWFLFVYNFLVSLPNGGITNFSSLVIASFGFDTFHTLLYTIPMAAVALVFLLASAFTCNRFRGLRCYWMIITLLISLIGILLMRQLPVEKKWGRLVGVWLVTVFGAGWPLSLSLVSSNFAGFTKKSTVTAVLFIGYCVGNIAGPQLFRKIQAPHYYTAFSSILACFCIAVVDVAAFRFYMVWENKRRDRRQGKVIEPETKEAEDASDLEKEIREQGDVSDWQNESFRFCL</sequence>
<feature type="transmembrane region" description="Helical" evidence="8">
    <location>
        <begin position="206"/>
        <end position="226"/>
    </location>
</feature>
<dbReference type="Gene3D" id="1.20.1250.20">
    <property type="entry name" value="MFS general substrate transporter like domains"/>
    <property type="match status" value="2"/>
</dbReference>
<evidence type="ECO:0000256" key="7">
    <source>
        <dbReference type="SAM" id="MobiDB-lite"/>
    </source>
</evidence>
<dbReference type="Pfam" id="PF07690">
    <property type="entry name" value="MFS_1"/>
    <property type="match status" value="1"/>
</dbReference>
<dbReference type="SUPFAM" id="SSF103473">
    <property type="entry name" value="MFS general substrate transporter"/>
    <property type="match status" value="1"/>
</dbReference>
<feature type="transmembrane region" description="Helical" evidence="8">
    <location>
        <begin position="119"/>
        <end position="137"/>
    </location>
</feature>
<dbReference type="EMBL" id="ML732149">
    <property type="protein sequence ID" value="KAB8079734.1"/>
    <property type="molecule type" value="Genomic_DNA"/>
</dbReference>
<feature type="transmembrane region" description="Helical" evidence="8">
    <location>
        <begin position="339"/>
        <end position="356"/>
    </location>
</feature>
<feature type="transmembrane region" description="Helical" evidence="8">
    <location>
        <begin position="43"/>
        <end position="60"/>
    </location>
</feature>
<comment type="subcellular location">
    <subcellularLocation>
        <location evidence="1">Membrane</location>
        <topology evidence="1">Multi-pass membrane protein</topology>
    </subcellularLocation>
</comment>
<keyword evidence="5 8" id="KW-0472">Membrane</keyword>
<feature type="transmembrane region" description="Helical" evidence="8">
    <location>
        <begin position="143"/>
        <end position="163"/>
    </location>
</feature>
<dbReference type="FunFam" id="1.20.1250.20:FF:000064">
    <property type="entry name" value="MFS allantoate transporter"/>
    <property type="match status" value="1"/>
</dbReference>
<feature type="compositionally biased region" description="Basic and acidic residues" evidence="7">
    <location>
        <begin position="466"/>
        <end position="489"/>
    </location>
</feature>
<dbReference type="InterPro" id="IPR036259">
    <property type="entry name" value="MFS_trans_sf"/>
</dbReference>
<comment type="similarity">
    <text evidence="6">Belongs to the major facilitator superfamily. Allantoate permease family.</text>
</comment>
<evidence type="ECO:0000259" key="9">
    <source>
        <dbReference type="PROSITE" id="PS50850"/>
    </source>
</evidence>
<keyword evidence="11" id="KW-1185">Reference proteome</keyword>
<evidence type="ECO:0000313" key="11">
    <source>
        <dbReference type="Proteomes" id="UP000326565"/>
    </source>
</evidence>
<dbReference type="InterPro" id="IPR011701">
    <property type="entry name" value="MFS"/>
</dbReference>
<gene>
    <name evidence="10" type="ORF">BDV29DRAFT_164250</name>
</gene>
<protein>
    <submittedName>
        <fullName evidence="10">Major facilitator superfamily domain-containing protein</fullName>
    </submittedName>
</protein>
<feature type="transmembrane region" description="Helical" evidence="8">
    <location>
        <begin position="175"/>
        <end position="194"/>
    </location>
</feature>
<evidence type="ECO:0000256" key="5">
    <source>
        <dbReference type="ARBA" id="ARBA00023136"/>
    </source>
</evidence>
<evidence type="ECO:0000313" key="10">
    <source>
        <dbReference type="EMBL" id="KAB8079734.1"/>
    </source>
</evidence>
<name>A0A5N5XJC1_9EURO</name>
<dbReference type="InterPro" id="IPR020846">
    <property type="entry name" value="MFS_dom"/>
</dbReference>
<accession>A0A5N5XJC1</accession>
<dbReference type="AlphaFoldDB" id="A0A5N5XJC1"/>
<dbReference type="GO" id="GO:0016020">
    <property type="term" value="C:membrane"/>
    <property type="evidence" value="ECO:0007669"/>
    <property type="project" value="UniProtKB-SubCell"/>
</dbReference>
<feature type="transmembrane region" description="Helical" evidence="8">
    <location>
        <begin position="84"/>
        <end position="107"/>
    </location>
</feature>
<feature type="region of interest" description="Disordered" evidence="7">
    <location>
        <begin position="6"/>
        <end position="29"/>
    </location>
</feature>
<feature type="transmembrane region" description="Helical" evidence="8">
    <location>
        <begin position="310"/>
        <end position="332"/>
    </location>
</feature>
<evidence type="ECO:0000256" key="3">
    <source>
        <dbReference type="ARBA" id="ARBA00022692"/>
    </source>
</evidence>
<feature type="transmembrane region" description="Helical" evidence="8">
    <location>
        <begin position="432"/>
        <end position="453"/>
    </location>
</feature>
<feature type="region of interest" description="Disordered" evidence="7">
    <location>
        <begin position="466"/>
        <end position="491"/>
    </location>
</feature>
<keyword evidence="3 8" id="KW-0812">Transmembrane</keyword>
<evidence type="ECO:0000256" key="8">
    <source>
        <dbReference type="SAM" id="Phobius"/>
    </source>
</evidence>
<evidence type="ECO:0000256" key="2">
    <source>
        <dbReference type="ARBA" id="ARBA00022448"/>
    </source>
</evidence>
<evidence type="ECO:0000256" key="6">
    <source>
        <dbReference type="ARBA" id="ARBA00037968"/>
    </source>
</evidence>
<keyword evidence="2" id="KW-0813">Transport</keyword>
<evidence type="ECO:0000256" key="4">
    <source>
        <dbReference type="ARBA" id="ARBA00022989"/>
    </source>
</evidence>
<dbReference type="GO" id="GO:0022857">
    <property type="term" value="F:transmembrane transporter activity"/>
    <property type="evidence" value="ECO:0007669"/>
    <property type="project" value="InterPro"/>
</dbReference>
<organism evidence="10 11">
    <name type="scientific">Aspergillus leporis</name>
    <dbReference type="NCBI Taxonomy" id="41062"/>
    <lineage>
        <taxon>Eukaryota</taxon>
        <taxon>Fungi</taxon>
        <taxon>Dikarya</taxon>
        <taxon>Ascomycota</taxon>
        <taxon>Pezizomycotina</taxon>
        <taxon>Eurotiomycetes</taxon>
        <taxon>Eurotiomycetidae</taxon>
        <taxon>Eurotiales</taxon>
        <taxon>Aspergillaceae</taxon>
        <taxon>Aspergillus</taxon>
        <taxon>Aspergillus subgen. Circumdati</taxon>
    </lineage>
</organism>
<dbReference type="PROSITE" id="PS50850">
    <property type="entry name" value="MFS"/>
    <property type="match status" value="1"/>
</dbReference>